<proteinExistence type="predicted"/>
<organism evidence="1 2">
    <name type="scientific">Ignelater luminosus</name>
    <name type="common">Cucubano</name>
    <name type="synonym">Pyrophorus luminosus</name>
    <dbReference type="NCBI Taxonomy" id="2038154"/>
    <lineage>
        <taxon>Eukaryota</taxon>
        <taxon>Metazoa</taxon>
        <taxon>Ecdysozoa</taxon>
        <taxon>Arthropoda</taxon>
        <taxon>Hexapoda</taxon>
        <taxon>Insecta</taxon>
        <taxon>Pterygota</taxon>
        <taxon>Neoptera</taxon>
        <taxon>Endopterygota</taxon>
        <taxon>Coleoptera</taxon>
        <taxon>Polyphaga</taxon>
        <taxon>Elateriformia</taxon>
        <taxon>Elateroidea</taxon>
        <taxon>Elateridae</taxon>
        <taxon>Agrypninae</taxon>
        <taxon>Pyrophorini</taxon>
        <taxon>Ignelater</taxon>
    </lineage>
</organism>
<evidence type="ECO:0000313" key="1">
    <source>
        <dbReference type="EMBL" id="KAF2887551.1"/>
    </source>
</evidence>
<name>A0A8K0G6D3_IGNLU</name>
<accession>A0A8K0G6D3</accession>
<dbReference type="Proteomes" id="UP000801492">
    <property type="component" value="Unassembled WGS sequence"/>
</dbReference>
<dbReference type="GO" id="GO:0003676">
    <property type="term" value="F:nucleic acid binding"/>
    <property type="evidence" value="ECO:0007669"/>
    <property type="project" value="InterPro"/>
</dbReference>
<sequence length="145" mass="16794">MELSTEIQSSVVTLSKKGESCTLERRLTAPEITAEVNTRRNNSTSVFTVTRRLKEAGLISRSCVRNILSETQHRRELNVMVWPLQSPDLNPLLLDELDRQVQKKCPKSSNYLWDLLQEAWQKIELQTLNKLIRHLLQLLKVKVDT</sequence>
<protein>
    <recommendedName>
        <fullName evidence="3">Transposase</fullName>
    </recommendedName>
</protein>
<comment type="caution">
    <text evidence="1">The sequence shown here is derived from an EMBL/GenBank/DDBJ whole genome shotgun (WGS) entry which is preliminary data.</text>
</comment>
<evidence type="ECO:0000313" key="2">
    <source>
        <dbReference type="Proteomes" id="UP000801492"/>
    </source>
</evidence>
<dbReference type="EMBL" id="VTPC01082905">
    <property type="protein sequence ID" value="KAF2887551.1"/>
    <property type="molecule type" value="Genomic_DNA"/>
</dbReference>
<gene>
    <name evidence="1" type="ORF">ILUMI_18622</name>
</gene>
<keyword evidence="2" id="KW-1185">Reference proteome</keyword>
<evidence type="ECO:0008006" key="3">
    <source>
        <dbReference type="Google" id="ProtNLM"/>
    </source>
</evidence>
<dbReference type="AlphaFoldDB" id="A0A8K0G6D3"/>
<reference evidence="1" key="1">
    <citation type="submission" date="2019-08" db="EMBL/GenBank/DDBJ databases">
        <title>The genome of the North American firefly Photinus pyralis.</title>
        <authorList>
            <consortium name="Photinus pyralis genome working group"/>
            <person name="Fallon T.R."/>
            <person name="Sander Lower S.E."/>
            <person name="Weng J.-K."/>
        </authorList>
    </citation>
    <scope>NUCLEOTIDE SEQUENCE</scope>
    <source>
        <strain evidence="1">TRF0915ILg1</strain>
        <tissue evidence="1">Whole body</tissue>
    </source>
</reference>
<dbReference type="Gene3D" id="3.30.420.10">
    <property type="entry name" value="Ribonuclease H-like superfamily/Ribonuclease H"/>
    <property type="match status" value="1"/>
</dbReference>
<dbReference type="InterPro" id="IPR036397">
    <property type="entry name" value="RNaseH_sf"/>
</dbReference>